<dbReference type="PANTHER" id="PTHR10772">
    <property type="entry name" value="10 KDA HEAT SHOCK PROTEIN"/>
    <property type="match status" value="1"/>
</dbReference>
<dbReference type="InterPro" id="IPR037124">
    <property type="entry name" value="Chaperonin_GroES_sf"/>
</dbReference>
<name>A0A1R4AC26_BABMR</name>
<evidence type="ECO:0000256" key="1">
    <source>
        <dbReference type="ARBA" id="ARBA00006975"/>
    </source>
</evidence>
<feature type="chain" id="PRO_5012458581" evidence="4">
    <location>
        <begin position="20"/>
        <end position="275"/>
    </location>
</feature>
<dbReference type="PANTHER" id="PTHR10772:SF63">
    <property type="entry name" value="20 KDA CHAPERONIN, CHLOROPLASTIC"/>
    <property type="match status" value="1"/>
</dbReference>
<dbReference type="GO" id="GO:0005524">
    <property type="term" value="F:ATP binding"/>
    <property type="evidence" value="ECO:0007669"/>
    <property type="project" value="InterPro"/>
</dbReference>
<keyword evidence="2 3" id="KW-0143">Chaperone</keyword>
<comment type="similarity">
    <text evidence="1 3">Belongs to the GroES chaperonin family.</text>
</comment>
<evidence type="ECO:0000313" key="6">
    <source>
        <dbReference type="Proteomes" id="UP000002899"/>
    </source>
</evidence>
<dbReference type="GeneID" id="24425244"/>
<dbReference type="Pfam" id="PF00166">
    <property type="entry name" value="Cpn10"/>
    <property type="match status" value="2"/>
</dbReference>
<dbReference type="SUPFAM" id="SSF50129">
    <property type="entry name" value="GroES-like"/>
    <property type="match status" value="2"/>
</dbReference>
<reference evidence="5 6" key="2">
    <citation type="journal article" date="2013" name="PLoS ONE">
        <title>Whole genome mapping and re-organization of the nuclear and mitochondrial genomes of Babesia microti isolates.</title>
        <authorList>
            <person name="Cornillot E."/>
            <person name="Dassouli A."/>
            <person name="Garg A."/>
            <person name="Pachikara N."/>
            <person name="Randazzo S."/>
            <person name="Depoix D."/>
            <person name="Carcy B."/>
            <person name="Delbecq S."/>
            <person name="Frutos R."/>
            <person name="Silva J.C."/>
            <person name="Sutton R."/>
            <person name="Krause P.J."/>
            <person name="Mamoun C.B."/>
        </authorList>
    </citation>
    <scope>NUCLEOTIDE SEQUENCE [LARGE SCALE GENOMIC DNA]</scope>
    <source>
        <strain evidence="5 6">RI</strain>
    </source>
</reference>
<keyword evidence="6" id="KW-1185">Reference proteome</keyword>
<dbReference type="KEGG" id="bmic:BMR1_03g03010"/>
<dbReference type="Gene3D" id="2.30.33.40">
    <property type="entry name" value="GroES chaperonin"/>
    <property type="match status" value="2"/>
</dbReference>
<protein>
    <submittedName>
        <fullName evidence="5">20 kDa chaperonin (CPN20)</fullName>
    </submittedName>
</protein>
<dbReference type="InterPro" id="IPR020818">
    <property type="entry name" value="Chaperonin_GroES"/>
</dbReference>
<dbReference type="PRINTS" id="PR00297">
    <property type="entry name" value="CHAPERONIN10"/>
</dbReference>
<dbReference type="GO" id="GO:0005739">
    <property type="term" value="C:mitochondrion"/>
    <property type="evidence" value="ECO:0007669"/>
    <property type="project" value="TreeGrafter"/>
</dbReference>
<dbReference type="RefSeq" id="XP_021338678.1">
    <property type="nucleotide sequence ID" value="XM_021482125.1"/>
</dbReference>
<dbReference type="Proteomes" id="UP000002899">
    <property type="component" value="Chromosome III"/>
</dbReference>
<dbReference type="OrthoDB" id="184876at2759"/>
<organism evidence="5 6">
    <name type="scientific">Babesia microti (strain RI)</name>
    <dbReference type="NCBI Taxonomy" id="1133968"/>
    <lineage>
        <taxon>Eukaryota</taxon>
        <taxon>Sar</taxon>
        <taxon>Alveolata</taxon>
        <taxon>Apicomplexa</taxon>
        <taxon>Aconoidasida</taxon>
        <taxon>Piroplasmida</taxon>
        <taxon>Babesiidae</taxon>
        <taxon>Babesia</taxon>
    </lineage>
</organism>
<evidence type="ECO:0000256" key="4">
    <source>
        <dbReference type="SAM" id="SignalP"/>
    </source>
</evidence>
<keyword evidence="4" id="KW-0732">Signal</keyword>
<gene>
    <name evidence="5" type="ORF">BMR1_03g03010</name>
</gene>
<dbReference type="GO" id="GO:0051087">
    <property type="term" value="F:protein-folding chaperone binding"/>
    <property type="evidence" value="ECO:0007669"/>
    <property type="project" value="TreeGrafter"/>
</dbReference>
<dbReference type="VEuPathDB" id="PiroplasmaDB:BMR1_03g03010"/>
<accession>A0A1R4AC26</accession>
<dbReference type="SMART" id="SM00883">
    <property type="entry name" value="Cpn10"/>
    <property type="match status" value="2"/>
</dbReference>
<dbReference type="GO" id="GO:0051082">
    <property type="term" value="F:unfolded protein binding"/>
    <property type="evidence" value="ECO:0007669"/>
    <property type="project" value="TreeGrafter"/>
</dbReference>
<feature type="signal peptide" evidence="4">
    <location>
        <begin position="1"/>
        <end position="19"/>
    </location>
</feature>
<dbReference type="CDD" id="cd00320">
    <property type="entry name" value="cpn10"/>
    <property type="match status" value="2"/>
</dbReference>
<sequence>MLTYQFLPIIAVLIKNTVALRSECVSSYTALFLQPIIPHHSIYSQQLNTDYSANSLGDGSSDGNWLNGTRIPDSIHPINDYVLVEQPSSSGTTSGGVILSGRKQRMSGKVLAVGPGLVSDTGTILPMQLNVGDIVMHSQAGPDKAFKYNGKECVLIKASEIYCKIEAEKYGYMDGGLSAEDIQPLGSRILIKVLSQPGVTESGLVLSKSDNGLSRGEVLKIGPGDYTSDGTIIPITDLNVGQQILYPQDAAQSSLFSLNRDTFALVPIKSVHAKI</sequence>
<reference evidence="5 6" key="1">
    <citation type="journal article" date="2012" name="Nucleic Acids Res.">
        <title>Sequencing of the smallest Apicomplexan genome from the human pathogen Babesia microti.</title>
        <authorList>
            <person name="Cornillot E."/>
            <person name="Hadj-Kaddour K."/>
            <person name="Dassouli A."/>
            <person name="Noel B."/>
            <person name="Ranwez V."/>
            <person name="Vacherie B."/>
            <person name="Augagneur Y."/>
            <person name="Bres V."/>
            <person name="Duclos A."/>
            <person name="Randazzo S."/>
            <person name="Carcy B."/>
            <person name="Debierre-Grockiego F."/>
            <person name="Delbecq S."/>
            <person name="Moubri-Menage K."/>
            <person name="Shams-Eldin H."/>
            <person name="Usmani-Brown S."/>
            <person name="Bringaud F."/>
            <person name="Wincker P."/>
            <person name="Vivares C.P."/>
            <person name="Schwarz R.T."/>
            <person name="Schetters T.P."/>
            <person name="Krause P.J."/>
            <person name="Gorenflot A."/>
            <person name="Berry V."/>
            <person name="Barbe V."/>
            <person name="Ben Mamoun C."/>
        </authorList>
    </citation>
    <scope>NUCLEOTIDE SEQUENCE [LARGE SCALE GENOMIC DNA]</scope>
    <source>
        <strain evidence="5 6">RI</strain>
    </source>
</reference>
<dbReference type="AlphaFoldDB" id="A0A1R4AC26"/>
<dbReference type="GO" id="GO:0046872">
    <property type="term" value="F:metal ion binding"/>
    <property type="evidence" value="ECO:0007669"/>
    <property type="project" value="TreeGrafter"/>
</dbReference>
<dbReference type="InterPro" id="IPR011032">
    <property type="entry name" value="GroES-like_sf"/>
</dbReference>
<dbReference type="GO" id="GO:0044183">
    <property type="term" value="F:protein folding chaperone"/>
    <property type="evidence" value="ECO:0007669"/>
    <property type="project" value="InterPro"/>
</dbReference>
<evidence type="ECO:0000256" key="2">
    <source>
        <dbReference type="ARBA" id="ARBA00023186"/>
    </source>
</evidence>
<dbReference type="EMBL" id="LN871598">
    <property type="protein sequence ID" value="SJK86530.1"/>
    <property type="molecule type" value="Genomic_DNA"/>
</dbReference>
<proteinExistence type="inferred from homology"/>
<evidence type="ECO:0000256" key="3">
    <source>
        <dbReference type="RuleBase" id="RU003479"/>
    </source>
</evidence>
<evidence type="ECO:0000313" key="5">
    <source>
        <dbReference type="EMBL" id="SJK86530.1"/>
    </source>
</evidence>
<reference evidence="5 6" key="3">
    <citation type="journal article" date="2016" name="Sci. Rep.">
        <title>Genome-wide diversity and gene expression profiling of Babesia microti isolates identify polymorphic genes that mediate host-pathogen interactions.</title>
        <authorList>
            <person name="Silva J.C."/>
            <person name="Cornillot E."/>
            <person name="McCracken C."/>
            <person name="Usmani-Brown S."/>
            <person name="Dwivedi A."/>
            <person name="Ifeonu O.O."/>
            <person name="Crabtree J."/>
            <person name="Gotia H.T."/>
            <person name="Virji A.Z."/>
            <person name="Reynes C."/>
            <person name="Colinge J."/>
            <person name="Kumar V."/>
            <person name="Lawres L."/>
            <person name="Pazzi J.E."/>
            <person name="Pablo J.V."/>
            <person name="Hung C."/>
            <person name="Brancato J."/>
            <person name="Kumari P."/>
            <person name="Orvis J."/>
            <person name="Tretina K."/>
            <person name="Chibucos M."/>
            <person name="Ott S."/>
            <person name="Sadzewicz L."/>
            <person name="Sengamalay N."/>
            <person name="Shetty A.C."/>
            <person name="Su Q."/>
            <person name="Tallon L."/>
            <person name="Fraser C.M."/>
            <person name="Frutos R."/>
            <person name="Molina D.M."/>
            <person name="Krause P.J."/>
            <person name="Ben Mamoun C."/>
        </authorList>
    </citation>
    <scope>NUCLEOTIDE SEQUENCE [LARGE SCALE GENOMIC DNA]</scope>
    <source>
        <strain evidence="5 6">RI</strain>
    </source>
</reference>